<gene>
    <name evidence="1" type="ORF">GCM10010361_62110</name>
</gene>
<evidence type="ECO:0000313" key="1">
    <source>
        <dbReference type="EMBL" id="GAA0488589.1"/>
    </source>
</evidence>
<proteinExistence type="predicted"/>
<comment type="caution">
    <text evidence="1">The sequence shown here is derived from an EMBL/GenBank/DDBJ whole genome shotgun (WGS) entry which is preliminary data.</text>
</comment>
<keyword evidence="2" id="KW-1185">Reference proteome</keyword>
<dbReference type="Proteomes" id="UP001500909">
    <property type="component" value="Unassembled WGS sequence"/>
</dbReference>
<name>A0ABN1B1T7_9ACTN</name>
<dbReference type="RefSeq" id="WP_052863755.1">
    <property type="nucleotide sequence ID" value="NZ_BAAABY010000045.1"/>
</dbReference>
<accession>A0ABN1B1T7</accession>
<dbReference type="EMBL" id="BAAABY010000045">
    <property type="protein sequence ID" value="GAA0488589.1"/>
    <property type="molecule type" value="Genomic_DNA"/>
</dbReference>
<evidence type="ECO:0000313" key="2">
    <source>
        <dbReference type="Proteomes" id="UP001500909"/>
    </source>
</evidence>
<reference evidence="1 2" key="1">
    <citation type="journal article" date="2019" name="Int. J. Syst. Evol. Microbiol.">
        <title>The Global Catalogue of Microorganisms (GCM) 10K type strain sequencing project: providing services to taxonomists for standard genome sequencing and annotation.</title>
        <authorList>
            <consortium name="The Broad Institute Genomics Platform"/>
            <consortium name="The Broad Institute Genome Sequencing Center for Infectious Disease"/>
            <person name="Wu L."/>
            <person name="Ma J."/>
        </authorList>
    </citation>
    <scope>NUCLEOTIDE SEQUENCE [LARGE SCALE GENOMIC DNA]</scope>
    <source>
        <strain evidence="1 2">JCM 4805</strain>
    </source>
</reference>
<sequence>MTAEYEYFIEAHEEPWVHRTIEILWRRPVVTEDWEYLSFFDWEWHPAGPSHKVSRGPKSQALTPVPSERAVELAADRGRWALYWAVYRDEPEPDERPSETARGVVRRKYSMETGRDEVFGRGRAWVPTEAIFDFHNAGPHDASPLVPITAREADDILFRLLGVQGATAL</sequence>
<protein>
    <submittedName>
        <fullName evidence="1">Uncharacterized protein</fullName>
    </submittedName>
</protein>
<organism evidence="1 2">
    <name type="scientific">Streptomyces olivaceiscleroticus</name>
    <dbReference type="NCBI Taxonomy" id="68245"/>
    <lineage>
        <taxon>Bacteria</taxon>
        <taxon>Bacillati</taxon>
        <taxon>Actinomycetota</taxon>
        <taxon>Actinomycetes</taxon>
        <taxon>Kitasatosporales</taxon>
        <taxon>Streptomycetaceae</taxon>
        <taxon>Streptomyces</taxon>
    </lineage>
</organism>